<dbReference type="Gene3D" id="1.10.12.10">
    <property type="entry name" value="Lyase 2-enoyl-coa Hydratase, Chain A, domain 2"/>
    <property type="match status" value="1"/>
</dbReference>
<dbReference type="InterPro" id="IPR014748">
    <property type="entry name" value="Enoyl-CoA_hydra_C"/>
</dbReference>
<name>A0ABP6SZG2_9ACTN</name>
<comment type="caution">
    <text evidence="2">The sequence shown here is derived from an EMBL/GenBank/DDBJ whole genome shotgun (WGS) entry which is preliminary data.</text>
</comment>
<dbReference type="PANTHER" id="PTHR43459">
    <property type="entry name" value="ENOYL-COA HYDRATASE"/>
    <property type="match status" value="1"/>
</dbReference>
<evidence type="ECO:0000313" key="3">
    <source>
        <dbReference type="Proteomes" id="UP001501676"/>
    </source>
</evidence>
<dbReference type="PANTHER" id="PTHR43459:SF1">
    <property type="entry name" value="EG:BACN32G11.4 PROTEIN"/>
    <property type="match status" value="1"/>
</dbReference>
<dbReference type="Proteomes" id="UP001501676">
    <property type="component" value="Unassembled WGS sequence"/>
</dbReference>
<proteinExistence type="inferred from homology"/>
<dbReference type="InterPro" id="IPR029045">
    <property type="entry name" value="ClpP/crotonase-like_dom_sf"/>
</dbReference>
<reference evidence="3" key="1">
    <citation type="journal article" date="2019" name="Int. J. Syst. Evol. Microbiol.">
        <title>The Global Catalogue of Microorganisms (GCM) 10K type strain sequencing project: providing services to taxonomists for standard genome sequencing and annotation.</title>
        <authorList>
            <consortium name="The Broad Institute Genomics Platform"/>
            <consortium name="The Broad Institute Genome Sequencing Center for Infectious Disease"/>
            <person name="Wu L."/>
            <person name="Ma J."/>
        </authorList>
    </citation>
    <scope>NUCLEOTIDE SEQUENCE [LARGE SCALE GENOMIC DNA]</scope>
    <source>
        <strain evidence="3">JCM 9458</strain>
    </source>
</reference>
<dbReference type="Pfam" id="PF00378">
    <property type="entry name" value="ECH_1"/>
    <property type="match status" value="1"/>
</dbReference>
<keyword evidence="3" id="KW-1185">Reference proteome</keyword>
<sequence length="267" mass="28434">MENTSTGFAVSRDGGVLRIDLDRSARKNALDAATVCRLIEVFTAAATDDDLRVVVLGSRGPDFCSGADWVRTNRGDQPRPRTGAVQRRTAVEAHRLVQLITEVQLPVVCAVRGYAAGLGCQLALAADFTVAAEDSCFWEPFVQRGFSADGGATWLLPRLAGVARAKDMLLLGRKVTGAEAAAWGMIHRAVPAADVESAAADVVERLAVGPTVAVGLTKRAIHRGLSLGLGDAMEYEATALELSSRTTDFKEGLAAFTQRRPPRFTGR</sequence>
<dbReference type="SUPFAM" id="SSF52096">
    <property type="entry name" value="ClpP/crotonase"/>
    <property type="match status" value="1"/>
</dbReference>
<organism evidence="2 3">
    <name type="scientific">Cryptosporangium minutisporangium</name>
    <dbReference type="NCBI Taxonomy" id="113569"/>
    <lineage>
        <taxon>Bacteria</taxon>
        <taxon>Bacillati</taxon>
        <taxon>Actinomycetota</taxon>
        <taxon>Actinomycetes</taxon>
        <taxon>Cryptosporangiales</taxon>
        <taxon>Cryptosporangiaceae</taxon>
        <taxon>Cryptosporangium</taxon>
    </lineage>
</organism>
<evidence type="ECO:0000313" key="2">
    <source>
        <dbReference type="EMBL" id="GAA3388720.1"/>
    </source>
</evidence>
<dbReference type="RefSeq" id="WP_345729279.1">
    <property type="nucleotide sequence ID" value="NZ_BAAAYN010000023.1"/>
</dbReference>
<comment type="similarity">
    <text evidence="1">Belongs to the enoyl-CoA hydratase/isomerase family.</text>
</comment>
<dbReference type="EMBL" id="BAAAYN010000023">
    <property type="protein sequence ID" value="GAA3388720.1"/>
    <property type="molecule type" value="Genomic_DNA"/>
</dbReference>
<protein>
    <submittedName>
        <fullName evidence="2">Enoyl-CoA hydratase-related protein</fullName>
    </submittedName>
</protein>
<dbReference type="InterPro" id="IPR001753">
    <property type="entry name" value="Enoyl-CoA_hydra/iso"/>
</dbReference>
<dbReference type="CDD" id="cd06558">
    <property type="entry name" value="crotonase-like"/>
    <property type="match status" value="1"/>
</dbReference>
<accession>A0ABP6SZG2</accession>
<evidence type="ECO:0000256" key="1">
    <source>
        <dbReference type="ARBA" id="ARBA00005254"/>
    </source>
</evidence>
<gene>
    <name evidence="2" type="ORF">GCM10020369_36000</name>
</gene>
<dbReference type="Gene3D" id="3.90.226.10">
    <property type="entry name" value="2-enoyl-CoA Hydratase, Chain A, domain 1"/>
    <property type="match status" value="1"/>
</dbReference>